<accession>A0A2S3HWC0</accession>
<proteinExistence type="predicted"/>
<dbReference type="EMBL" id="CM008050">
    <property type="protein sequence ID" value="PAN31361.1"/>
    <property type="molecule type" value="Genomic_DNA"/>
</dbReference>
<feature type="transmembrane region" description="Helical" evidence="1">
    <location>
        <begin position="134"/>
        <end position="155"/>
    </location>
</feature>
<gene>
    <name evidence="2" type="ORF">PAHAL_5G413500</name>
</gene>
<feature type="transmembrane region" description="Helical" evidence="1">
    <location>
        <begin position="106"/>
        <end position="128"/>
    </location>
</feature>
<reference evidence="2" key="1">
    <citation type="submission" date="2018-04" db="EMBL/GenBank/DDBJ databases">
        <title>WGS assembly of Panicum hallii.</title>
        <authorList>
            <person name="Lovell J."/>
            <person name="Jenkins J."/>
            <person name="Lowry D."/>
            <person name="Mamidi S."/>
            <person name="Sreedasyam A."/>
            <person name="Weng X."/>
            <person name="Barry K."/>
            <person name="Bonette J."/>
            <person name="Campitelli B."/>
            <person name="Daum C."/>
            <person name="Gordon S."/>
            <person name="Gould B."/>
            <person name="Lipzen A."/>
            <person name="Macqueen A."/>
            <person name="Palacio-Mejia J."/>
            <person name="Plott C."/>
            <person name="Shakirov E."/>
            <person name="Shu S."/>
            <person name="Yoshinaga Y."/>
            <person name="Zane M."/>
            <person name="Rokhsar D."/>
            <person name="Grimwood J."/>
            <person name="Schmutz J."/>
            <person name="Juenger T."/>
        </authorList>
    </citation>
    <scope>NUCLEOTIDE SEQUENCE [LARGE SCALE GENOMIC DNA]</scope>
    <source>
        <strain evidence="2">FIL2</strain>
    </source>
</reference>
<dbReference type="AlphaFoldDB" id="A0A2S3HWC0"/>
<dbReference type="Gramene" id="PAN31361">
    <property type="protein sequence ID" value="PAN31361"/>
    <property type="gene ID" value="PAHAL_5G413500"/>
</dbReference>
<organism evidence="2">
    <name type="scientific">Panicum hallii</name>
    <dbReference type="NCBI Taxonomy" id="206008"/>
    <lineage>
        <taxon>Eukaryota</taxon>
        <taxon>Viridiplantae</taxon>
        <taxon>Streptophyta</taxon>
        <taxon>Embryophyta</taxon>
        <taxon>Tracheophyta</taxon>
        <taxon>Spermatophyta</taxon>
        <taxon>Magnoliopsida</taxon>
        <taxon>Liliopsida</taxon>
        <taxon>Poales</taxon>
        <taxon>Poaceae</taxon>
        <taxon>PACMAD clade</taxon>
        <taxon>Panicoideae</taxon>
        <taxon>Panicodae</taxon>
        <taxon>Paniceae</taxon>
        <taxon>Panicinae</taxon>
        <taxon>Panicum</taxon>
        <taxon>Panicum sect. Panicum</taxon>
    </lineage>
</organism>
<evidence type="ECO:0000256" key="1">
    <source>
        <dbReference type="SAM" id="Phobius"/>
    </source>
</evidence>
<name>A0A2S3HWC0_9POAL</name>
<feature type="transmembrane region" description="Helical" evidence="1">
    <location>
        <begin position="41"/>
        <end position="59"/>
    </location>
</feature>
<keyword evidence="1" id="KW-1133">Transmembrane helix</keyword>
<evidence type="ECO:0000313" key="2">
    <source>
        <dbReference type="EMBL" id="PAN31361.1"/>
    </source>
</evidence>
<protein>
    <submittedName>
        <fullName evidence="2">Uncharacterized protein</fullName>
    </submittedName>
</protein>
<feature type="transmembrane region" description="Helical" evidence="1">
    <location>
        <begin position="79"/>
        <end position="99"/>
    </location>
</feature>
<sequence>MASETESVPLLGGHEGRATSAASRLLQCLCNLELWGKAVDALTLVLLPVGFGSSAYLLATPSSCSVCKTVNGPALFKLGLQVLPMLLMFVGTLTSGLLTRDATTGAVSAAASFVQFLCGVVLCEWLSVCMLGGSPWMALTIGSLVVVAVVTVWVLRRRGPENEY</sequence>
<dbReference type="Proteomes" id="UP000243499">
    <property type="component" value="Chromosome 5"/>
</dbReference>
<keyword evidence="1" id="KW-0472">Membrane</keyword>
<keyword evidence="1" id="KW-0812">Transmembrane</keyword>